<evidence type="ECO:0000256" key="3">
    <source>
        <dbReference type="RuleBase" id="RU000489"/>
    </source>
</evidence>
<dbReference type="PROSITE" id="PS51910">
    <property type="entry name" value="GH18_2"/>
    <property type="match status" value="1"/>
</dbReference>
<evidence type="ECO:0000313" key="8">
    <source>
        <dbReference type="Proteomes" id="UP001159363"/>
    </source>
</evidence>
<dbReference type="InterPro" id="IPR017853">
    <property type="entry name" value="GH"/>
</dbReference>
<name>A0ABQ9IPG4_9NEOP</name>
<feature type="compositionally biased region" description="Basic and acidic residues" evidence="5">
    <location>
        <begin position="1"/>
        <end position="14"/>
    </location>
</feature>
<evidence type="ECO:0000313" key="7">
    <source>
        <dbReference type="EMBL" id="KAJ8898045.1"/>
    </source>
</evidence>
<keyword evidence="2 3" id="KW-0326">Glycosidase</keyword>
<dbReference type="EMBL" id="JARBHB010000001">
    <property type="protein sequence ID" value="KAJ8898045.1"/>
    <property type="molecule type" value="Genomic_DNA"/>
</dbReference>
<dbReference type="InterPro" id="IPR050314">
    <property type="entry name" value="Glycosyl_Hydrlase_18"/>
</dbReference>
<dbReference type="Proteomes" id="UP001159363">
    <property type="component" value="Chromosome 1"/>
</dbReference>
<evidence type="ECO:0000256" key="1">
    <source>
        <dbReference type="ARBA" id="ARBA00022801"/>
    </source>
</evidence>
<proteinExistence type="inferred from homology"/>
<dbReference type="PANTHER" id="PTHR11177">
    <property type="entry name" value="CHITINASE"/>
    <property type="match status" value="1"/>
</dbReference>
<feature type="region of interest" description="Disordered" evidence="5">
    <location>
        <begin position="243"/>
        <end position="270"/>
    </location>
</feature>
<feature type="compositionally biased region" description="Polar residues" evidence="5">
    <location>
        <begin position="252"/>
        <end position="270"/>
    </location>
</feature>
<sequence>MNGPGEREILEKTRQPTASSSTIPTCKYPVTRPGIEPGSPWWEASVVCYYTNWSQYRLKHGKFVPEDIEADLCTHIVYAFGWLKKGKMSSFETNDETKDGKTGLYERIMALKKANPKLKILLAIGEFSTGRKAVQCLDKEFGGGGVAIAHLACALDSIFLCTFAGGWSFGTQKFKVMSATRYARQTFIYSTIPFLRDRSFDGLDMDWEYPKGSDDKKNFVLLLKGECVARRYVLLCPFSASRHGAETPGFHSRSTYPDPSSPRSHQVNVG</sequence>
<keyword evidence="8" id="KW-1185">Reference proteome</keyword>
<evidence type="ECO:0000256" key="4">
    <source>
        <dbReference type="RuleBase" id="RU004453"/>
    </source>
</evidence>
<protein>
    <recommendedName>
        <fullName evidence="6">GH18 domain-containing protein</fullName>
    </recommendedName>
</protein>
<comment type="similarity">
    <text evidence="4">Belongs to the glycosyl hydrolase 18 family.</text>
</comment>
<feature type="domain" description="GH18" evidence="6">
    <location>
        <begin position="44"/>
        <end position="270"/>
    </location>
</feature>
<dbReference type="PANTHER" id="PTHR11177:SF317">
    <property type="entry name" value="CHITINASE 12-RELATED"/>
    <property type="match status" value="1"/>
</dbReference>
<dbReference type="InterPro" id="IPR011583">
    <property type="entry name" value="Chitinase_II/V-like_cat"/>
</dbReference>
<dbReference type="SMART" id="SM00636">
    <property type="entry name" value="Glyco_18"/>
    <property type="match status" value="1"/>
</dbReference>
<dbReference type="SUPFAM" id="SSF51445">
    <property type="entry name" value="(Trans)glycosidases"/>
    <property type="match status" value="1"/>
</dbReference>
<accession>A0ABQ9IPG4</accession>
<dbReference type="Gene3D" id="3.20.20.80">
    <property type="entry name" value="Glycosidases"/>
    <property type="match status" value="2"/>
</dbReference>
<feature type="region of interest" description="Disordered" evidence="5">
    <location>
        <begin position="1"/>
        <end position="23"/>
    </location>
</feature>
<gene>
    <name evidence="7" type="ORF">PR048_003405</name>
</gene>
<keyword evidence="1 3" id="KW-0378">Hydrolase</keyword>
<dbReference type="Pfam" id="PF00704">
    <property type="entry name" value="Glyco_hydro_18"/>
    <property type="match status" value="2"/>
</dbReference>
<dbReference type="PROSITE" id="PS01095">
    <property type="entry name" value="GH18_1"/>
    <property type="match status" value="1"/>
</dbReference>
<evidence type="ECO:0000256" key="5">
    <source>
        <dbReference type="SAM" id="MobiDB-lite"/>
    </source>
</evidence>
<comment type="caution">
    <text evidence="7">The sequence shown here is derived from an EMBL/GenBank/DDBJ whole genome shotgun (WGS) entry which is preliminary data.</text>
</comment>
<dbReference type="InterPro" id="IPR001579">
    <property type="entry name" value="Glyco_hydro_18_chit_AS"/>
</dbReference>
<reference evidence="7 8" key="1">
    <citation type="submission" date="2023-02" db="EMBL/GenBank/DDBJ databases">
        <title>LHISI_Scaffold_Assembly.</title>
        <authorList>
            <person name="Stuart O.P."/>
            <person name="Cleave R."/>
            <person name="Magrath M.J.L."/>
            <person name="Mikheyev A.S."/>
        </authorList>
    </citation>
    <scope>NUCLEOTIDE SEQUENCE [LARGE SCALE GENOMIC DNA]</scope>
    <source>
        <strain evidence="7">Daus_M_001</strain>
        <tissue evidence="7">Leg muscle</tissue>
    </source>
</reference>
<evidence type="ECO:0000259" key="6">
    <source>
        <dbReference type="PROSITE" id="PS51910"/>
    </source>
</evidence>
<evidence type="ECO:0000256" key="2">
    <source>
        <dbReference type="ARBA" id="ARBA00023295"/>
    </source>
</evidence>
<dbReference type="InterPro" id="IPR001223">
    <property type="entry name" value="Glyco_hydro18_cat"/>
</dbReference>
<organism evidence="7 8">
    <name type="scientific">Dryococelus australis</name>
    <dbReference type="NCBI Taxonomy" id="614101"/>
    <lineage>
        <taxon>Eukaryota</taxon>
        <taxon>Metazoa</taxon>
        <taxon>Ecdysozoa</taxon>
        <taxon>Arthropoda</taxon>
        <taxon>Hexapoda</taxon>
        <taxon>Insecta</taxon>
        <taxon>Pterygota</taxon>
        <taxon>Neoptera</taxon>
        <taxon>Polyneoptera</taxon>
        <taxon>Phasmatodea</taxon>
        <taxon>Verophasmatodea</taxon>
        <taxon>Anareolatae</taxon>
        <taxon>Phasmatidae</taxon>
        <taxon>Eurycanthinae</taxon>
        <taxon>Dryococelus</taxon>
    </lineage>
</organism>